<reference evidence="3 4" key="1">
    <citation type="journal article" date="2015" name="Proc. Natl. Acad. Sci. U.S.A.">
        <title>The resurrection genome of Boea hygrometrica: A blueprint for survival of dehydration.</title>
        <authorList>
            <person name="Xiao L."/>
            <person name="Yang G."/>
            <person name="Zhang L."/>
            <person name="Yang X."/>
            <person name="Zhao S."/>
            <person name="Ji Z."/>
            <person name="Zhou Q."/>
            <person name="Hu M."/>
            <person name="Wang Y."/>
            <person name="Chen M."/>
            <person name="Xu Y."/>
            <person name="Jin H."/>
            <person name="Xiao X."/>
            <person name="Hu G."/>
            <person name="Bao F."/>
            <person name="Hu Y."/>
            <person name="Wan P."/>
            <person name="Li L."/>
            <person name="Deng X."/>
            <person name="Kuang T."/>
            <person name="Xiang C."/>
            <person name="Zhu J.K."/>
            <person name="Oliver M.J."/>
            <person name="He Y."/>
        </authorList>
    </citation>
    <scope>NUCLEOTIDE SEQUENCE [LARGE SCALE GENOMIC DNA]</scope>
    <source>
        <strain evidence="4">cv. XS01</strain>
    </source>
</reference>
<protein>
    <recommendedName>
        <fullName evidence="2">Peptide N-acetyl-beta-D-glucosaminyl asparaginase amidase A N-terminal domain-containing protein</fullName>
    </recommendedName>
</protein>
<keyword evidence="1" id="KW-0732">Signal</keyword>
<gene>
    <name evidence="3" type="ORF">F511_14573</name>
</gene>
<evidence type="ECO:0000259" key="2">
    <source>
        <dbReference type="Pfam" id="PF12222"/>
    </source>
</evidence>
<name>A0A2Z7BXB0_9LAMI</name>
<evidence type="ECO:0000256" key="1">
    <source>
        <dbReference type="SAM" id="SignalP"/>
    </source>
</evidence>
<dbReference type="InterPro" id="IPR056948">
    <property type="entry name" value="PNGaseA_N"/>
</dbReference>
<dbReference type="Pfam" id="PF12222">
    <property type="entry name" value="PNGaseA"/>
    <property type="match status" value="1"/>
</dbReference>
<feature type="domain" description="Peptide N-acetyl-beta-D-glucosaminyl asparaginase amidase A N-terminal" evidence="2">
    <location>
        <begin position="64"/>
        <end position="400"/>
    </location>
</feature>
<dbReference type="Proteomes" id="UP000250235">
    <property type="component" value="Unassembled WGS sequence"/>
</dbReference>
<dbReference type="PANTHER" id="PTHR31104">
    <property type="entry name" value="PEPTIDE-N4-(N-ACETYL-BETA-GLUCOSAMINYL)ASPARAGINE AMIDASE A PROTEIN"/>
    <property type="match status" value="1"/>
</dbReference>
<dbReference type="AlphaFoldDB" id="A0A2Z7BXB0"/>
<dbReference type="EMBL" id="KV001286">
    <property type="protein sequence ID" value="KZV39272.1"/>
    <property type="molecule type" value="Genomic_DNA"/>
</dbReference>
<evidence type="ECO:0000313" key="3">
    <source>
        <dbReference type="EMBL" id="KZV39272.1"/>
    </source>
</evidence>
<sequence>MPSPAPLLLLLTVLLPLSTAAITDPLPPHHHYRFTKNRLRLQTAATQPQEHFEITRPLPFSSLTPSCTLPIFSGKFGNTIGLPPSNATYYPPAKCTWSNAVLHLSAASAGYQYDRIAAVWLSGAEILRTSTAEPTDNGVFWNVRKDVTRYSFLLRQSNLTLSIMLENIVNDVFTGVYQVNLTFLYYDVNSNGASFDDSNVALSLFHPIPKSTPLNLNYTISSLDLNESPADLIIPISATGDYGFWFRIEGESDVRHEGIRIPLNTYRAVIEVYCSFHGNDEFWYSNPPDAYIGINGLRTRRGHGTYREVVVTLDDNVVGSAIPFPVIFTGGINPLFWEPVVSIGAFDLPSYEVELTPFLGILLDGKTHKFGFAVTDGIAFWLVDANLHLWIDKNVDKVQARPVRLVNPSSCIKREFTFQELDGKFEVEGKRGSEFSGWVNSSAGNFTTYVSTKLEFENTIQFRNNGKTKTVSQEVEVKNVVKIRSDTRMLILSNSLERKYPLSITSSTQPGSTHDTYTATTKLKHSITEEKSDGRLKSTLVNSQKAEGWMVVQDHDVLSGSASIYQRYSIRGGSGCYSRIVLAADGFVTNDTTSILCTSSL</sequence>
<evidence type="ECO:0000313" key="4">
    <source>
        <dbReference type="Proteomes" id="UP000250235"/>
    </source>
</evidence>
<proteinExistence type="predicted"/>
<feature type="signal peptide" evidence="1">
    <location>
        <begin position="1"/>
        <end position="20"/>
    </location>
</feature>
<keyword evidence="4" id="KW-1185">Reference proteome</keyword>
<dbReference type="InterPro" id="IPR021102">
    <property type="entry name" value="PNGase_A"/>
</dbReference>
<feature type="chain" id="PRO_5016351181" description="Peptide N-acetyl-beta-D-glucosaminyl asparaginase amidase A N-terminal domain-containing protein" evidence="1">
    <location>
        <begin position="21"/>
        <end position="601"/>
    </location>
</feature>
<dbReference type="OrthoDB" id="1612078at2759"/>
<organism evidence="3 4">
    <name type="scientific">Dorcoceras hygrometricum</name>
    <dbReference type="NCBI Taxonomy" id="472368"/>
    <lineage>
        <taxon>Eukaryota</taxon>
        <taxon>Viridiplantae</taxon>
        <taxon>Streptophyta</taxon>
        <taxon>Embryophyta</taxon>
        <taxon>Tracheophyta</taxon>
        <taxon>Spermatophyta</taxon>
        <taxon>Magnoliopsida</taxon>
        <taxon>eudicotyledons</taxon>
        <taxon>Gunneridae</taxon>
        <taxon>Pentapetalae</taxon>
        <taxon>asterids</taxon>
        <taxon>lamiids</taxon>
        <taxon>Lamiales</taxon>
        <taxon>Gesneriaceae</taxon>
        <taxon>Didymocarpoideae</taxon>
        <taxon>Trichosporeae</taxon>
        <taxon>Loxocarpinae</taxon>
        <taxon>Dorcoceras</taxon>
    </lineage>
</organism>
<accession>A0A2Z7BXB0</accession>